<keyword evidence="4" id="KW-1185">Reference proteome</keyword>
<dbReference type="SUPFAM" id="SSF52980">
    <property type="entry name" value="Restriction endonuclease-like"/>
    <property type="match status" value="1"/>
</dbReference>
<dbReference type="AlphaFoldDB" id="A0AB38RGG9"/>
<accession>A0AB38RGG9</accession>
<feature type="compositionally biased region" description="Low complexity" evidence="1">
    <location>
        <begin position="13"/>
        <end position="22"/>
    </location>
</feature>
<proteinExistence type="predicted"/>
<evidence type="ECO:0000256" key="1">
    <source>
        <dbReference type="SAM" id="MobiDB-lite"/>
    </source>
</evidence>
<dbReference type="Proteomes" id="UP000831484">
    <property type="component" value="Chromosome"/>
</dbReference>
<evidence type="ECO:0000259" key="2">
    <source>
        <dbReference type="Pfam" id="PF04480"/>
    </source>
</evidence>
<name>A0AB38RGG9_RHOSG</name>
<dbReference type="InterPro" id="IPR011335">
    <property type="entry name" value="Restrct_endonuc-II-like"/>
</dbReference>
<sequence length="278" mass="31309">MEVVTRNQLLEQGTSRSSISRSTRSGRLHRILPSVYSTEEPGYFERCVAVTLWKPEAVLSHTSAAWLWDLLPEEPLFVEATVAPSVRAASPQWVRLHRRTGVSSDEWMGLPIVPIEQCFIDVATTLPRPALEAFFDAAVSTRVPWKSIAQLCDASRGRHGIPAVREQLRTCCPLTRSEPERAVARALTARNVHLEINARVGPYFGDLVDTRARVIVEIDGREFHTDPATFNNDRRRQNALVLDGWMVLRYSAATAMAHLDAVADEIITVVRRRRHNRA</sequence>
<dbReference type="GeneID" id="64139512"/>
<feature type="region of interest" description="Disordered" evidence="1">
    <location>
        <begin position="1"/>
        <end position="22"/>
    </location>
</feature>
<dbReference type="RefSeq" id="WP_054781533.1">
    <property type="nucleotide sequence ID" value="NZ_CP096563.1"/>
</dbReference>
<gene>
    <name evidence="3" type="ORF">M0639_07565</name>
</gene>
<protein>
    <submittedName>
        <fullName evidence="3">DUF559 domain-containing protein</fullName>
    </submittedName>
</protein>
<dbReference type="Gene3D" id="3.40.960.10">
    <property type="entry name" value="VSR Endonuclease"/>
    <property type="match status" value="1"/>
</dbReference>
<dbReference type="InterPro" id="IPR007569">
    <property type="entry name" value="DUF559"/>
</dbReference>
<dbReference type="Pfam" id="PF04480">
    <property type="entry name" value="DUF559"/>
    <property type="match status" value="1"/>
</dbReference>
<organism evidence="3 4">
    <name type="scientific">Rhodococcus qingshengii JCM 15477</name>
    <dbReference type="NCBI Taxonomy" id="1303681"/>
    <lineage>
        <taxon>Bacteria</taxon>
        <taxon>Bacillati</taxon>
        <taxon>Actinomycetota</taxon>
        <taxon>Actinomycetes</taxon>
        <taxon>Mycobacteriales</taxon>
        <taxon>Nocardiaceae</taxon>
        <taxon>Rhodococcus</taxon>
        <taxon>Rhodococcus erythropolis group</taxon>
    </lineage>
</organism>
<feature type="compositionally biased region" description="Polar residues" evidence="1">
    <location>
        <begin position="1"/>
        <end position="12"/>
    </location>
</feature>
<feature type="domain" description="DUF559" evidence="2">
    <location>
        <begin position="194"/>
        <end position="270"/>
    </location>
</feature>
<dbReference type="EMBL" id="CP096563">
    <property type="protein sequence ID" value="UPU44535.1"/>
    <property type="molecule type" value="Genomic_DNA"/>
</dbReference>
<reference evidence="4" key="1">
    <citation type="journal article" date="2022" name="Environ. Microbiol.">
        <title>Functional analysis, diversity, and distribution of carbendazim hydrolases MheI and CbmA, responsible for the initial step in carbendazim degradation.</title>
        <authorList>
            <person name="Zhang M."/>
            <person name="Bai X."/>
            <person name="Li Q."/>
            <person name="Zhang L."/>
            <person name="Zhu Q."/>
            <person name="Gao S."/>
            <person name="Ke Z."/>
            <person name="Jiang M."/>
            <person name="Hu J."/>
            <person name="Qiu J."/>
            <person name="Hong Q."/>
        </authorList>
    </citation>
    <scope>NUCLEOTIDE SEQUENCE [LARGE SCALE GENOMIC DNA]</scope>
    <source>
        <strain evidence="4">djl-6</strain>
    </source>
</reference>
<evidence type="ECO:0000313" key="4">
    <source>
        <dbReference type="Proteomes" id="UP000831484"/>
    </source>
</evidence>
<evidence type="ECO:0000313" key="3">
    <source>
        <dbReference type="EMBL" id="UPU44535.1"/>
    </source>
</evidence>